<evidence type="ECO:0000313" key="4">
    <source>
        <dbReference type="EMBL" id="RWS21235.1"/>
    </source>
</evidence>
<dbReference type="InterPro" id="IPR014729">
    <property type="entry name" value="Rossmann-like_a/b/a_fold"/>
</dbReference>
<dbReference type="GO" id="GO:0032447">
    <property type="term" value="P:protein urmylation"/>
    <property type="evidence" value="ECO:0007669"/>
    <property type="project" value="UniProtKB-UniRule"/>
</dbReference>
<keyword evidence="5" id="KW-1185">Reference proteome</keyword>
<dbReference type="GO" id="GO:0016783">
    <property type="term" value="F:sulfurtransferase activity"/>
    <property type="evidence" value="ECO:0007669"/>
    <property type="project" value="TreeGrafter"/>
</dbReference>
<accession>A0A443S130</accession>
<proteinExistence type="inferred from homology"/>
<name>A0A443S130_9ACAR</name>
<dbReference type="GO" id="GO:0016779">
    <property type="term" value="F:nucleotidyltransferase activity"/>
    <property type="evidence" value="ECO:0007669"/>
    <property type="project" value="UniProtKB-UniRule"/>
</dbReference>
<dbReference type="VEuPathDB" id="VectorBase:LDEU010805"/>
<gene>
    <name evidence="4" type="ORF">B4U80_00821</name>
</gene>
<dbReference type="STRING" id="299467.A0A443S130"/>
<keyword evidence="2 3" id="KW-0819">tRNA processing</keyword>
<comment type="pathway">
    <text evidence="3">tRNA modification; 5-methoxycarbonylmethyl-2-thiouridine-tRNA biosynthesis.</text>
</comment>
<dbReference type="InterPro" id="IPR019407">
    <property type="entry name" value="CTU2"/>
</dbReference>
<dbReference type="Gene3D" id="3.40.50.620">
    <property type="entry name" value="HUPs"/>
    <property type="match status" value="1"/>
</dbReference>
<organism evidence="4 5">
    <name type="scientific">Leptotrombidium deliense</name>
    <dbReference type="NCBI Taxonomy" id="299467"/>
    <lineage>
        <taxon>Eukaryota</taxon>
        <taxon>Metazoa</taxon>
        <taxon>Ecdysozoa</taxon>
        <taxon>Arthropoda</taxon>
        <taxon>Chelicerata</taxon>
        <taxon>Arachnida</taxon>
        <taxon>Acari</taxon>
        <taxon>Acariformes</taxon>
        <taxon>Trombidiformes</taxon>
        <taxon>Prostigmata</taxon>
        <taxon>Anystina</taxon>
        <taxon>Parasitengona</taxon>
        <taxon>Trombiculoidea</taxon>
        <taxon>Trombiculidae</taxon>
        <taxon>Leptotrombidium</taxon>
    </lineage>
</organism>
<dbReference type="GO" id="GO:0000049">
    <property type="term" value="F:tRNA binding"/>
    <property type="evidence" value="ECO:0007669"/>
    <property type="project" value="InterPro"/>
</dbReference>
<comment type="caution">
    <text evidence="4">The sequence shown here is derived from an EMBL/GenBank/DDBJ whole genome shotgun (WGS) entry which is preliminary data.</text>
</comment>
<dbReference type="EMBL" id="NCKV01013102">
    <property type="protein sequence ID" value="RWS21235.1"/>
    <property type="molecule type" value="Genomic_DNA"/>
</dbReference>
<dbReference type="PANTHER" id="PTHR20882">
    <property type="entry name" value="CYTOPLASMIC TRNA 2-THIOLATION PROTEIN 2"/>
    <property type="match status" value="1"/>
</dbReference>
<dbReference type="HAMAP" id="MF_03054">
    <property type="entry name" value="CTU2"/>
    <property type="match status" value="1"/>
</dbReference>
<dbReference type="OrthoDB" id="25129at2759"/>
<dbReference type="AlphaFoldDB" id="A0A443S130"/>
<dbReference type="Proteomes" id="UP000288716">
    <property type="component" value="Unassembled WGS sequence"/>
</dbReference>
<keyword evidence="1 3" id="KW-0963">Cytoplasm</keyword>
<evidence type="ECO:0000256" key="1">
    <source>
        <dbReference type="ARBA" id="ARBA00022490"/>
    </source>
</evidence>
<dbReference type="Pfam" id="PF10288">
    <property type="entry name" value="CTU2"/>
    <property type="match status" value="1"/>
</dbReference>
<dbReference type="GO" id="GO:0002143">
    <property type="term" value="P:tRNA wobble position uridine thiolation"/>
    <property type="evidence" value="ECO:0007669"/>
    <property type="project" value="TreeGrafter"/>
</dbReference>
<dbReference type="SUPFAM" id="SSF52402">
    <property type="entry name" value="Adenine nucleotide alpha hydrolases-like"/>
    <property type="match status" value="1"/>
</dbReference>
<comment type="similarity">
    <text evidence="3">Belongs to the CTU2/NCS2 family.</text>
</comment>
<evidence type="ECO:0000256" key="2">
    <source>
        <dbReference type="ARBA" id="ARBA00022694"/>
    </source>
</evidence>
<dbReference type="PANTHER" id="PTHR20882:SF14">
    <property type="entry name" value="CYTOPLASMIC TRNA 2-THIOLATION PROTEIN 2"/>
    <property type="match status" value="1"/>
</dbReference>
<reference evidence="4 5" key="1">
    <citation type="journal article" date="2018" name="Gigascience">
        <title>Genomes of trombidid mites reveal novel predicted allergens and laterally-transferred genes associated with secondary metabolism.</title>
        <authorList>
            <person name="Dong X."/>
            <person name="Chaisiri K."/>
            <person name="Xia D."/>
            <person name="Armstrong S.D."/>
            <person name="Fang Y."/>
            <person name="Donnelly M.J."/>
            <person name="Kadowaki T."/>
            <person name="McGarry J.W."/>
            <person name="Darby A.C."/>
            <person name="Makepeace B.L."/>
        </authorList>
    </citation>
    <scope>NUCLEOTIDE SEQUENCE [LARGE SCALE GENOMIC DNA]</scope>
    <source>
        <strain evidence="4">UoL-UT</strain>
    </source>
</reference>
<sequence length="412" mass="47245">MCSNFENNELFENAEVPQTGNQKNYSVCKKCDKSSFVLLQKKDPFCKSCFYEYCRHKFRSTIGKSNLVPHKSNVLVAFSGGLSSSALTDLLIDSIQNPDSHKKLHLHPSFVFVNGCHLLCKERKDLSNVQFNEIGRMFKTGFKCFVTSLEMCFQSDGTFYEQITSETQFPLTNNDCQQKWFDSFESLNSLTAKEEYIRRTRHLLIMEIAKREKCPFVFLGSSGSRLAVNLLTDISQGKGNQLQNEVGFCDDRHEVKCLKPMREFVKKEILFWAKMRDVVYEEKRNLTTQLSKKATLSRLTESFITGLEESFPATVYTIVRTGNKLKPLANSSKTCSLCLSQVDEPKDNYSAIDALNDTLRLSRNSTNEDINKFENLCYGCKTMIRDSNNSANIIPELIRCKQREIIDDFLLK</sequence>
<evidence type="ECO:0000256" key="3">
    <source>
        <dbReference type="HAMAP-Rule" id="MF_03054"/>
    </source>
</evidence>
<comment type="function">
    <text evidence="3">Plays a central role in 2-thiolation of mcm(5)S(2)U at tRNA wobble positions of tRNA(Lys), tRNA(Glu) and tRNA(Gln). May act by forming a heterodimer with NCS6/CTU1 that ligates sulfur from thiocarboxylated URM1 onto the uridine of tRNAs at wobble position.</text>
</comment>
<dbReference type="UniPathway" id="UPA00988"/>
<protein>
    <recommendedName>
        <fullName evidence="3">Cytoplasmic tRNA 2-thiolation protein 2</fullName>
    </recommendedName>
</protein>
<evidence type="ECO:0000313" key="5">
    <source>
        <dbReference type="Proteomes" id="UP000288716"/>
    </source>
</evidence>
<comment type="subcellular location">
    <subcellularLocation>
        <location evidence="3">Cytoplasm</location>
    </subcellularLocation>
</comment>
<dbReference type="GO" id="GO:0005829">
    <property type="term" value="C:cytosol"/>
    <property type="evidence" value="ECO:0007669"/>
    <property type="project" value="TreeGrafter"/>
</dbReference>